<evidence type="ECO:0000259" key="1">
    <source>
        <dbReference type="PROSITE" id="PS50983"/>
    </source>
</evidence>
<dbReference type="PROSITE" id="PS50983">
    <property type="entry name" value="FE_B12_PBP"/>
    <property type="match status" value="1"/>
</dbReference>
<dbReference type="SUPFAM" id="SSF53807">
    <property type="entry name" value="Helical backbone' metal receptor"/>
    <property type="match status" value="1"/>
</dbReference>
<dbReference type="PANTHER" id="PTHR30535:SF4">
    <property type="entry name" value="HEMIN-BINDING PERIPLASMIC PROTEIN HMUT"/>
    <property type="match status" value="1"/>
</dbReference>
<dbReference type="InterPro" id="IPR002491">
    <property type="entry name" value="ABC_transptr_periplasmic_BD"/>
</dbReference>
<reference evidence="2 3" key="1">
    <citation type="submission" date="2020-01" db="EMBL/GenBank/DDBJ databases">
        <authorList>
            <person name="Kim M."/>
        </authorList>
    </citation>
    <scope>NUCLEOTIDE SEQUENCE [LARGE SCALE GENOMIC DNA]</scope>
    <source>
        <strain evidence="2 3">BT10</strain>
    </source>
</reference>
<dbReference type="KEGG" id="nib:GU926_17585"/>
<keyword evidence="3" id="KW-1185">Reference proteome</keyword>
<dbReference type="EMBL" id="CP047897">
    <property type="protein sequence ID" value="QHL89144.1"/>
    <property type="molecule type" value="Genomic_DNA"/>
</dbReference>
<dbReference type="Gene3D" id="3.40.50.1980">
    <property type="entry name" value="Nitrogenase molybdenum iron protein domain"/>
    <property type="match status" value="2"/>
</dbReference>
<evidence type="ECO:0000313" key="2">
    <source>
        <dbReference type="EMBL" id="QHL89144.1"/>
    </source>
</evidence>
<organism evidence="2 3">
    <name type="scientific">Nibribacter ruber</name>
    <dbReference type="NCBI Taxonomy" id="2698458"/>
    <lineage>
        <taxon>Bacteria</taxon>
        <taxon>Pseudomonadati</taxon>
        <taxon>Bacteroidota</taxon>
        <taxon>Cytophagia</taxon>
        <taxon>Cytophagales</taxon>
        <taxon>Hymenobacteraceae</taxon>
        <taxon>Nibribacter</taxon>
    </lineage>
</organism>
<name>A0A6P1P3W2_9BACT</name>
<accession>A0A6P1P3W2</accession>
<feature type="domain" description="Fe/B12 periplasmic-binding" evidence="1">
    <location>
        <begin position="32"/>
        <end position="291"/>
    </location>
</feature>
<dbReference type="Pfam" id="PF01497">
    <property type="entry name" value="Peripla_BP_2"/>
    <property type="match status" value="1"/>
</dbReference>
<dbReference type="RefSeq" id="WP_160694217.1">
    <property type="nucleotide sequence ID" value="NZ_CP047897.1"/>
</dbReference>
<dbReference type="PROSITE" id="PS51257">
    <property type="entry name" value="PROKAR_LIPOPROTEIN"/>
    <property type="match status" value="1"/>
</dbReference>
<gene>
    <name evidence="2" type="ORF">GU926_17585</name>
</gene>
<dbReference type="Proteomes" id="UP000464214">
    <property type="component" value="Chromosome"/>
</dbReference>
<dbReference type="PANTHER" id="PTHR30535">
    <property type="entry name" value="VITAMIN B12-BINDING PROTEIN"/>
    <property type="match status" value="1"/>
</dbReference>
<proteinExistence type="predicted"/>
<dbReference type="InterPro" id="IPR050902">
    <property type="entry name" value="ABC_Transporter_SBP"/>
</dbReference>
<protein>
    <submittedName>
        <fullName evidence="2">ABC transporter substrate-binding protein</fullName>
    </submittedName>
</protein>
<evidence type="ECO:0000313" key="3">
    <source>
        <dbReference type="Proteomes" id="UP000464214"/>
    </source>
</evidence>
<dbReference type="AlphaFoldDB" id="A0A6P1P3W2"/>
<sequence length="294" mass="32536">MKKYILLACTGLALLSCERFRNKDQKQNQTERIVSVSKQHTEIMYALGAVQNMVAVDVSSTYPEAAKKLPTVGYHRALSLEGLVAAKPTMIIHDGPASIGPEHVVRQLEQLKIPMKQFSVNGSTLDSTKLLFQEMGQYFHREKQADSLSQKLEKEMQQALTKAKTYTQKPKVLIIHYGQANNVYLVMTGKSTAAKMVDWAGGTMAVEGDRGMKQLSAEVVAKSNPDVILLTDFGYDKLGSKQKISELPGVSATNAFKNGRIYRVEEHDLVYLGPRTGQNVLALQKLIHENGAVQ</sequence>